<organism evidence="1 2">
    <name type="scientific">Cricetulus griseus</name>
    <name type="common">Chinese hamster</name>
    <name type="synonym">Cricetulus barabensis griseus</name>
    <dbReference type="NCBI Taxonomy" id="10029"/>
    <lineage>
        <taxon>Eukaryota</taxon>
        <taxon>Metazoa</taxon>
        <taxon>Chordata</taxon>
        <taxon>Craniata</taxon>
        <taxon>Vertebrata</taxon>
        <taxon>Euteleostomi</taxon>
        <taxon>Mammalia</taxon>
        <taxon>Eutheria</taxon>
        <taxon>Euarchontoglires</taxon>
        <taxon>Glires</taxon>
        <taxon>Rodentia</taxon>
        <taxon>Myomorpha</taxon>
        <taxon>Muroidea</taxon>
        <taxon>Cricetidae</taxon>
        <taxon>Cricetinae</taxon>
        <taxon>Cricetulus</taxon>
    </lineage>
</organism>
<dbReference type="InParanoid" id="G3GV52"/>
<reference evidence="2" key="1">
    <citation type="journal article" date="2011" name="Nat. Biotechnol.">
        <title>The genomic sequence of the Chinese hamster ovary (CHO)-K1 cell line.</title>
        <authorList>
            <person name="Xu X."/>
            <person name="Nagarajan H."/>
            <person name="Lewis N.E."/>
            <person name="Pan S."/>
            <person name="Cai Z."/>
            <person name="Liu X."/>
            <person name="Chen W."/>
            <person name="Xie M."/>
            <person name="Wang W."/>
            <person name="Hammond S."/>
            <person name="Andersen M.R."/>
            <person name="Neff N."/>
            <person name="Passarelli B."/>
            <person name="Koh W."/>
            <person name="Fan H.C."/>
            <person name="Wang J."/>
            <person name="Gui Y."/>
            <person name="Lee K.H."/>
            <person name="Betenbaugh M.J."/>
            <person name="Quake S.R."/>
            <person name="Famili I."/>
            <person name="Palsson B.O."/>
            <person name="Wang J."/>
        </authorList>
    </citation>
    <scope>NUCLEOTIDE SEQUENCE [LARGE SCALE GENOMIC DNA]</scope>
    <source>
        <strain evidence="2">CHO K1 cell line</strain>
    </source>
</reference>
<protein>
    <submittedName>
        <fullName evidence="1">Uncharacterized protein</fullName>
    </submittedName>
</protein>
<proteinExistence type="predicted"/>
<dbReference type="Proteomes" id="UP000001075">
    <property type="component" value="Unassembled WGS sequence"/>
</dbReference>
<gene>
    <name evidence="1" type="ORF">I79_001583</name>
</gene>
<accession>G3GV52</accession>
<sequence>MLRCTRCRWPSHKWRPLTQGIQNVQCAGIACTIGDKASVSESCLVVVESRHAVFQDESFSLLQRNGLCVNLTAFGGRVST</sequence>
<evidence type="ECO:0000313" key="2">
    <source>
        <dbReference type="Proteomes" id="UP000001075"/>
    </source>
</evidence>
<evidence type="ECO:0000313" key="1">
    <source>
        <dbReference type="EMBL" id="EGW03200.1"/>
    </source>
</evidence>
<dbReference type="PROSITE" id="PS51257">
    <property type="entry name" value="PROKAR_LIPOPROTEIN"/>
    <property type="match status" value="1"/>
</dbReference>
<name>G3GV52_CRIGR</name>
<dbReference type="EMBL" id="JH000036">
    <property type="protein sequence ID" value="EGW03200.1"/>
    <property type="molecule type" value="Genomic_DNA"/>
</dbReference>
<dbReference type="AlphaFoldDB" id="G3GV52"/>